<dbReference type="SUPFAM" id="SSF53474">
    <property type="entry name" value="alpha/beta-Hydrolases"/>
    <property type="match status" value="1"/>
</dbReference>
<accession>A0ABQ9J2J8</accession>
<evidence type="ECO:0000313" key="1">
    <source>
        <dbReference type="EMBL" id="KAJ8971779.1"/>
    </source>
</evidence>
<protein>
    <submittedName>
        <fullName evidence="1">Uncharacterized protein</fullName>
    </submittedName>
</protein>
<comment type="caution">
    <text evidence="1">The sequence shown here is derived from an EMBL/GenBank/DDBJ whole genome shotgun (WGS) entry which is preliminary data.</text>
</comment>
<dbReference type="EMBL" id="JAPWTJ010001433">
    <property type="protein sequence ID" value="KAJ8971779.1"/>
    <property type="molecule type" value="Genomic_DNA"/>
</dbReference>
<proteinExistence type="predicted"/>
<gene>
    <name evidence="1" type="ORF">NQ317_004343</name>
</gene>
<dbReference type="InterPro" id="IPR029058">
    <property type="entry name" value="AB_hydrolase_fold"/>
</dbReference>
<dbReference type="Proteomes" id="UP001162164">
    <property type="component" value="Unassembled WGS sequence"/>
</dbReference>
<name>A0ABQ9J2J8_9CUCU</name>
<evidence type="ECO:0000313" key="2">
    <source>
        <dbReference type="Proteomes" id="UP001162164"/>
    </source>
</evidence>
<keyword evidence="2" id="KW-1185">Reference proteome</keyword>
<reference evidence="1" key="1">
    <citation type="journal article" date="2023" name="Insect Mol. Biol.">
        <title>Genome sequencing provides insights into the evolution of gene families encoding plant cell wall-degrading enzymes in longhorned beetles.</title>
        <authorList>
            <person name="Shin N.R."/>
            <person name="Okamura Y."/>
            <person name="Kirsch R."/>
            <person name="Pauchet Y."/>
        </authorList>
    </citation>
    <scope>NUCLEOTIDE SEQUENCE</scope>
    <source>
        <strain evidence="1">MMC_N1</strain>
    </source>
</reference>
<dbReference type="Gene3D" id="3.40.50.1820">
    <property type="entry name" value="alpha/beta hydrolase"/>
    <property type="match status" value="1"/>
</dbReference>
<organism evidence="1 2">
    <name type="scientific">Molorchus minor</name>
    <dbReference type="NCBI Taxonomy" id="1323400"/>
    <lineage>
        <taxon>Eukaryota</taxon>
        <taxon>Metazoa</taxon>
        <taxon>Ecdysozoa</taxon>
        <taxon>Arthropoda</taxon>
        <taxon>Hexapoda</taxon>
        <taxon>Insecta</taxon>
        <taxon>Pterygota</taxon>
        <taxon>Neoptera</taxon>
        <taxon>Endopterygota</taxon>
        <taxon>Coleoptera</taxon>
        <taxon>Polyphaga</taxon>
        <taxon>Cucujiformia</taxon>
        <taxon>Chrysomeloidea</taxon>
        <taxon>Cerambycidae</taxon>
        <taxon>Lamiinae</taxon>
        <taxon>Monochamini</taxon>
        <taxon>Molorchus</taxon>
    </lineage>
</organism>
<sequence>MYEYSDIIMERNTAPSKLYPGKFYFSRDPRLKTMGLLNFSQDELVEYAQHMTCPIFIAKAKSGSYYEVKENFYEVLDVLKRSSIDCDFCYIDGTHHAHLNNPEELAVLIRQFIQKHNIEDRNQGGISDDIQVK</sequence>